<feature type="domain" description="Rnh202 triple barrel" evidence="10">
    <location>
        <begin position="314"/>
        <end position="370"/>
    </location>
</feature>
<dbReference type="OrthoDB" id="29098at2759"/>
<dbReference type="PANTHER" id="PTHR13383:SF11">
    <property type="entry name" value="RIBONUCLEASE H2 SUBUNIT B"/>
    <property type="match status" value="1"/>
</dbReference>
<protein>
    <recommendedName>
        <fullName evidence="4">Ribonuclease H2 subunit B</fullName>
    </recommendedName>
    <alternativeName>
        <fullName evidence="7">Ribonuclease HI subunit B</fullName>
    </alternativeName>
</protein>
<dbReference type="AlphaFoldDB" id="A0A074ZCB2"/>
<evidence type="ECO:0000256" key="1">
    <source>
        <dbReference type="ARBA" id="ARBA00004123"/>
    </source>
</evidence>
<dbReference type="GeneID" id="20321684"/>
<name>A0A074ZCB2_OPIVI</name>
<feature type="compositionally biased region" description="Low complexity" evidence="8">
    <location>
        <begin position="162"/>
        <end position="173"/>
    </location>
</feature>
<dbReference type="GO" id="GO:0006401">
    <property type="term" value="P:RNA catabolic process"/>
    <property type="evidence" value="ECO:0007669"/>
    <property type="project" value="TreeGrafter"/>
</dbReference>
<dbReference type="Pfam" id="PF09468">
    <property type="entry name" value="RNase_H2-Ydr279"/>
    <property type="match status" value="1"/>
</dbReference>
<dbReference type="Proteomes" id="UP000054324">
    <property type="component" value="Unassembled WGS sequence"/>
</dbReference>
<dbReference type="RefSeq" id="XP_009171306.1">
    <property type="nucleotide sequence ID" value="XM_009173042.1"/>
</dbReference>
<reference evidence="11 12" key="1">
    <citation type="submission" date="2013-11" db="EMBL/GenBank/DDBJ databases">
        <title>Opisthorchis viverrini - life in the bile duct.</title>
        <authorList>
            <person name="Young N.D."/>
            <person name="Nagarajan N."/>
            <person name="Lin S.J."/>
            <person name="Korhonen P.K."/>
            <person name="Jex A.R."/>
            <person name="Hall R.S."/>
            <person name="Safavi-Hemami H."/>
            <person name="Kaewkong W."/>
            <person name="Bertrand D."/>
            <person name="Gao S."/>
            <person name="Seet Q."/>
            <person name="Wongkham S."/>
            <person name="Teh B.T."/>
            <person name="Wongkham C."/>
            <person name="Intapan P.M."/>
            <person name="Maleewong W."/>
            <person name="Yang X."/>
            <person name="Hu M."/>
            <person name="Wang Z."/>
            <person name="Hofmann A."/>
            <person name="Sternberg P.W."/>
            <person name="Tan P."/>
            <person name="Wang J."/>
            <person name="Gasser R.B."/>
        </authorList>
    </citation>
    <scope>NUCLEOTIDE SEQUENCE [LARGE SCALE GENOMIC DNA]</scope>
</reference>
<dbReference type="EMBL" id="KL596792">
    <property type="protein sequence ID" value="KER24941.1"/>
    <property type="molecule type" value="Genomic_DNA"/>
</dbReference>
<dbReference type="KEGG" id="ovi:T265_07505"/>
<feature type="domain" description="Ribonuclease H2 subunit B wHTH" evidence="9">
    <location>
        <begin position="398"/>
        <end position="521"/>
    </location>
</feature>
<dbReference type="Pfam" id="PF17745">
    <property type="entry name" value="Ydr279_N"/>
    <property type="match status" value="1"/>
</dbReference>
<dbReference type="InterPro" id="IPR040456">
    <property type="entry name" value="RNase_H2_suB"/>
</dbReference>
<evidence type="ECO:0000256" key="2">
    <source>
        <dbReference type="ARBA" id="ARBA00009823"/>
    </source>
</evidence>
<dbReference type="GO" id="GO:0032299">
    <property type="term" value="C:ribonuclease H2 complex"/>
    <property type="evidence" value="ECO:0007669"/>
    <property type="project" value="InterPro"/>
</dbReference>
<evidence type="ECO:0000259" key="10">
    <source>
        <dbReference type="Pfam" id="PF17745"/>
    </source>
</evidence>
<dbReference type="CTD" id="20321684"/>
<organism evidence="11 12">
    <name type="scientific">Opisthorchis viverrini</name>
    <name type="common">Southeast Asian liver fluke</name>
    <dbReference type="NCBI Taxonomy" id="6198"/>
    <lineage>
        <taxon>Eukaryota</taxon>
        <taxon>Metazoa</taxon>
        <taxon>Spiralia</taxon>
        <taxon>Lophotrochozoa</taxon>
        <taxon>Platyhelminthes</taxon>
        <taxon>Trematoda</taxon>
        <taxon>Digenea</taxon>
        <taxon>Opisthorchiida</taxon>
        <taxon>Opisthorchiata</taxon>
        <taxon>Opisthorchiidae</taxon>
        <taxon>Opisthorchis</taxon>
    </lineage>
</organism>
<evidence type="ECO:0000256" key="3">
    <source>
        <dbReference type="ARBA" id="ARBA00011277"/>
    </source>
</evidence>
<evidence type="ECO:0000259" key="9">
    <source>
        <dbReference type="Pfam" id="PF09468"/>
    </source>
</evidence>
<comment type="function">
    <text evidence="6">Non catalytic subunit of RNase H2, an endonuclease that specifically degrades the RNA of RNA:DNA hybrids. Participates in DNA replication, possibly by mediating the removal of lagging-strand Okazaki fragment RNA primers during DNA replication. Mediates the excision of single ribonucleotides from DNA:RNA duplexes.</text>
</comment>
<evidence type="ECO:0000256" key="6">
    <source>
        <dbReference type="ARBA" id="ARBA00024778"/>
    </source>
</evidence>
<dbReference type="Gene3D" id="1.10.20.120">
    <property type="match status" value="1"/>
</dbReference>
<evidence type="ECO:0000256" key="8">
    <source>
        <dbReference type="SAM" id="MobiDB-lite"/>
    </source>
</evidence>
<feature type="compositionally biased region" description="Polar residues" evidence="8">
    <location>
        <begin position="209"/>
        <end position="219"/>
    </location>
</feature>
<dbReference type="Gene3D" id="2.20.25.530">
    <property type="match status" value="1"/>
</dbReference>
<keyword evidence="12" id="KW-1185">Reference proteome</keyword>
<keyword evidence="5" id="KW-0539">Nucleus</keyword>
<evidence type="ECO:0000313" key="11">
    <source>
        <dbReference type="EMBL" id="KER24941.1"/>
    </source>
</evidence>
<evidence type="ECO:0000256" key="7">
    <source>
        <dbReference type="ARBA" id="ARBA00033464"/>
    </source>
</evidence>
<feature type="region of interest" description="Disordered" evidence="8">
    <location>
        <begin position="205"/>
        <end position="235"/>
    </location>
</feature>
<accession>A0A074ZCB2</accession>
<evidence type="ECO:0000313" key="12">
    <source>
        <dbReference type="Proteomes" id="UP000054324"/>
    </source>
</evidence>
<comment type="subcellular location">
    <subcellularLocation>
        <location evidence="1">Nucleus</location>
    </subcellularLocation>
</comment>
<feature type="region of interest" description="Disordered" evidence="8">
    <location>
        <begin position="95"/>
        <end position="127"/>
    </location>
</feature>
<dbReference type="PANTHER" id="PTHR13383">
    <property type="entry name" value="RIBONUCLEASE H2 SUBUNIT B"/>
    <property type="match status" value="1"/>
</dbReference>
<comment type="subunit">
    <text evidence="3">The RNase H2 complex is a heterotrimer composed of the catalytic subunit RNASEH2A and the non-catalytic subunits RNASEH2B and RNASEH2C.</text>
</comment>
<sequence length="603" mass="65994">MPDPDRNSPTLYAMSHLQGLAALQMHGFKGRPAKLTQSILSSILIKPDRSLHAKWLRQKESKRTLGLLVTLSTPSALQEFLERDVSIQNANPVIGRLSEDRPPDARQLGHSRSGVEARNRLPLDNSSADPKLIATPIVVIAPCAPESRLTQPAASPDRSFYSPTTGPSSTKGSDALEEANLTCKQRPKYVELSRLISVTDDTGAAMYSSPKSQPLNCTESDVRGQAAKPISSSNPQASRLVDTIIAQNSDNQSYKHDYSQPENLTYIQLFHQRPLRCMFTHSILNLLGGARGMQDLSIVLISEDGLLGDLSKCVVLKLPHPRSSQLVLFLWNRKLQLLYELQYVAENYRSWFLGSTIKSEGGLYLCTPFDPIFLLLSAFKDTTKYTALNALLVENGDLSTVLTELPNFESRLLCICDTTVVGSQTLYRYSKERVLEWLSCKVNTLADSLSRLDDASAIQQIKLTTNVTSSTGSVDAKAPDFALDSTEAKLVSDTKLSPKVCQNFAYQLVADYLVPDLAADLSSVLGLKSSCLATLENVDPQASEVESVGNCVSTVARPTEDYSTSMKKPAAVSKAIEPLATKKLKLASKGTKPIMSFFTKQSN</sequence>
<dbReference type="InterPro" id="IPR019024">
    <property type="entry name" value="RNase_H2_suB_wHTH"/>
</dbReference>
<evidence type="ECO:0000256" key="5">
    <source>
        <dbReference type="ARBA" id="ARBA00023242"/>
    </source>
</evidence>
<gene>
    <name evidence="11" type="ORF">T265_07505</name>
</gene>
<proteinExistence type="inferred from homology"/>
<dbReference type="CDD" id="cd09270">
    <property type="entry name" value="RNase_H2-B"/>
    <property type="match status" value="1"/>
</dbReference>
<evidence type="ECO:0000256" key="4">
    <source>
        <dbReference type="ARBA" id="ARBA00019062"/>
    </source>
</evidence>
<dbReference type="STRING" id="6198.A0A074ZCB2"/>
<dbReference type="InterPro" id="IPR041195">
    <property type="entry name" value="Rnh202_N"/>
</dbReference>
<dbReference type="GO" id="GO:0005654">
    <property type="term" value="C:nucleoplasm"/>
    <property type="evidence" value="ECO:0007669"/>
    <property type="project" value="TreeGrafter"/>
</dbReference>
<comment type="similarity">
    <text evidence="2">Belongs to the RNase H2 subunit B family.</text>
</comment>
<feature type="region of interest" description="Disordered" evidence="8">
    <location>
        <begin position="149"/>
        <end position="174"/>
    </location>
</feature>